<dbReference type="Pfam" id="PF13899">
    <property type="entry name" value="Thioredoxin_7"/>
    <property type="match status" value="1"/>
</dbReference>
<keyword evidence="2" id="KW-0413">Isomerase</keyword>
<comment type="caution">
    <text evidence="2">The sequence shown here is derived from an EMBL/GenBank/DDBJ whole genome shotgun (WGS) entry which is preliminary data.</text>
</comment>
<proteinExistence type="predicted"/>
<dbReference type="EMBL" id="JRLX01000008">
    <property type="protein sequence ID" value="KGO86776.1"/>
    <property type="molecule type" value="Genomic_DNA"/>
</dbReference>
<dbReference type="SUPFAM" id="SSF52833">
    <property type="entry name" value="Thioredoxin-like"/>
    <property type="match status" value="1"/>
</dbReference>
<keyword evidence="3" id="KW-1185">Reference proteome</keyword>
<name>A0A0A2M5A2_9FLAO</name>
<dbReference type="Proteomes" id="UP000030152">
    <property type="component" value="Unassembled WGS sequence"/>
</dbReference>
<dbReference type="InterPro" id="IPR013766">
    <property type="entry name" value="Thioredoxin_domain"/>
</dbReference>
<dbReference type="Gene3D" id="3.40.30.10">
    <property type="entry name" value="Glutaredoxin"/>
    <property type="match status" value="1"/>
</dbReference>
<reference evidence="2 3" key="1">
    <citation type="submission" date="2013-09" db="EMBL/GenBank/DDBJ databases">
        <authorList>
            <person name="Zeng Z."/>
            <person name="Chen C."/>
        </authorList>
    </citation>
    <scope>NUCLEOTIDE SEQUENCE [LARGE SCALE GENOMIC DNA]</scope>
    <source>
        <strain evidence="2 3">WB 3.3-2</strain>
    </source>
</reference>
<evidence type="ECO:0000313" key="2">
    <source>
        <dbReference type="EMBL" id="KGO86776.1"/>
    </source>
</evidence>
<dbReference type="eggNOG" id="COG0526">
    <property type="taxonomic scope" value="Bacteria"/>
</dbReference>
<dbReference type="GO" id="GO:0016853">
    <property type="term" value="F:isomerase activity"/>
    <property type="evidence" value="ECO:0007669"/>
    <property type="project" value="UniProtKB-KW"/>
</dbReference>
<dbReference type="OrthoDB" id="981626at2"/>
<accession>A0A0A2M5A2</accession>
<dbReference type="PROSITE" id="PS51352">
    <property type="entry name" value="THIOREDOXIN_2"/>
    <property type="match status" value="1"/>
</dbReference>
<feature type="domain" description="Thioredoxin" evidence="1">
    <location>
        <begin position="1"/>
        <end position="147"/>
    </location>
</feature>
<protein>
    <submittedName>
        <fullName evidence="2">Thiol-disulfide isomerase</fullName>
    </submittedName>
</protein>
<evidence type="ECO:0000259" key="1">
    <source>
        <dbReference type="PROSITE" id="PS51352"/>
    </source>
</evidence>
<dbReference type="AlphaFoldDB" id="A0A0A2M5A2"/>
<organism evidence="2 3">
    <name type="scientific">Flavobacterium rivuli WB 3.3-2 = DSM 21788</name>
    <dbReference type="NCBI Taxonomy" id="1121895"/>
    <lineage>
        <taxon>Bacteria</taxon>
        <taxon>Pseudomonadati</taxon>
        <taxon>Bacteroidota</taxon>
        <taxon>Flavobacteriia</taxon>
        <taxon>Flavobacteriales</taxon>
        <taxon>Flavobacteriaceae</taxon>
        <taxon>Flavobacterium</taxon>
    </lineage>
</organism>
<evidence type="ECO:0000313" key="3">
    <source>
        <dbReference type="Proteomes" id="UP000030152"/>
    </source>
</evidence>
<dbReference type="InterPro" id="IPR036249">
    <property type="entry name" value="Thioredoxin-like_sf"/>
</dbReference>
<gene>
    <name evidence="2" type="ORF">Q765_09115</name>
</gene>
<dbReference type="STRING" id="1121895.GCA_000378485_00122"/>
<sequence length="147" mass="16844">MKVKKSVVVLCLMINVVGFCQEWHTDFDVAKRKAAASNKNIVLLFSGSDWCMPCIELEKKVWETPEFKAEAKDKWVLLLADFPQKKGDPEPVNINDPKIILAEKFNRDGFFPFFVVLDKNGRLLGKRGYEGLDTAQEYIALFDKLSR</sequence>
<dbReference type="RefSeq" id="WP_020211247.1">
    <property type="nucleotide sequence ID" value="NZ_JRLX01000008.1"/>
</dbReference>